<feature type="domain" description="Toprim" evidence="1">
    <location>
        <begin position="8"/>
        <end position="92"/>
    </location>
</feature>
<dbReference type="CDD" id="cd01027">
    <property type="entry name" value="TOPRIM_RNase_M5_like"/>
    <property type="match status" value="1"/>
</dbReference>
<name>A0ABT9W1V4_9BACI</name>
<gene>
    <name evidence="2" type="ORF">J2S11_003167</name>
</gene>
<protein>
    <submittedName>
        <fullName evidence="2">Toprim domain protein</fullName>
    </submittedName>
</protein>
<dbReference type="SMART" id="SM00493">
    <property type="entry name" value="TOPRIM"/>
    <property type="match status" value="1"/>
</dbReference>
<keyword evidence="3" id="KW-1185">Reference proteome</keyword>
<accession>A0ABT9W1V4</accession>
<dbReference type="EMBL" id="JAUSTY010000014">
    <property type="protein sequence ID" value="MDQ0167242.1"/>
    <property type="molecule type" value="Genomic_DNA"/>
</dbReference>
<dbReference type="SUPFAM" id="SSF110455">
    <property type="entry name" value="Toprim domain"/>
    <property type="match status" value="1"/>
</dbReference>
<comment type="caution">
    <text evidence="2">The sequence shown here is derived from an EMBL/GenBank/DDBJ whole genome shotgun (WGS) entry which is preliminary data.</text>
</comment>
<dbReference type="Gene3D" id="3.40.1360.10">
    <property type="match status" value="1"/>
</dbReference>
<dbReference type="PANTHER" id="PTHR39156">
    <property type="entry name" value="RIBONUCLEASE M5"/>
    <property type="match status" value="1"/>
</dbReference>
<proteinExistence type="predicted"/>
<dbReference type="RefSeq" id="WP_307396044.1">
    <property type="nucleotide sequence ID" value="NZ_BAAADK010000014.1"/>
</dbReference>
<organism evidence="2 3">
    <name type="scientific">Caldalkalibacillus horti</name>
    <dbReference type="NCBI Taxonomy" id="77523"/>
    <lineage>
        <taxon>Bacteria</taxon>
        <taxon>Bacillati</taxon>
        <taxon>Bacillota</taxon>
        <taxon>Bacilli</taxon>
        <taxon>Bacillales</taxon>
        <taxon>Bacillaceae</taxon>
        <taxon>Caldalkalibacillus</taxon>
    </lineage>
</organism>
<evidence type="ECO:0000259" key="1">
    <source>
        <dbReference type="PROSITE" id="PS50880"/>
    </source>
</evidence>
<reference evidence="2 3" key="1">
    <citation type="submission" date="2023-07" db="EMBL/GenBank/DDBJ databases">
        <title>Genomic Encyclopedia of Type Strains, Phase IV (KMG-IV): sequencing the most valuable type-strain genomes for metagenomic binning, comparative biology and taxonomic classification.</title>
        <authorList>
            <person name="Goeker M."/>
        </authorList>
    </citation>
    <scope>NUCLEOTIDE SEQUENCE [LARGE SCALE GENOMIC DNA]</scope>
    <source>
        <strain evidence="2 3">DSM 12751</strain>
    </source>
</reference>
<dbReference type="PANTHER" id="PTHR39156:SF2">
    <property type="entry name" value="DNA PRIMASE (BACTERIAL TYPE) AND SMALL PRIMASE-LIKE PROTEINS"/>
    <property type="match status" value="1"/>
</dbReference>
<dbReference type="InterPro" id="IPR006171">
    <property type="entry name" value="TOPRIM_dom"/>
</dbReference>
<dbReference type="PROSITE" id="PS50880">
    <property type="entry name" value="TOPRIM"/>
    <property type="match status" value="1"/>
</dbReference>
<dbReference type="Proteomes" id="UP001235840">
    <property type="component" value="Unassembled WGS sequence"/>
</dbReference>
<dbReference type="Pfam" id="PF01751">
    <property type="entry name" value="Toprim"/>
    <property type="match status" value="1"/>
</dbReference>
<dbReference type="InterPro" id="IPR034141">
    <property type="entry name" value="TOPRIM_RNase_M5-like"/>
</dbReference>
<evidence type="ECO:0000313" key="3">
    <source>
        <dbReference type="Proteomes" id="UP001235840"/>
    </source>
</evidence>
<sequence length="121" mass="14119">MMVADKVFKVLIVEGKTDVQRLQQVLLEEVQFVCTYGTLSDDKMEELIYPLQDEELYILVDADEAGIKLRKQLKQELPNAIHLYTRKMYGEVASTPLEYLARILYQAHFEIKEELLTPHTM</sequence>
<evidence type="ECO:0000313" key="2">
    <source>
        <dbReference type="EMBL" id="MDQ0167242.1"/>
    </source>
</evidence>